<protein>
    <recommendedName>
        <fullName evidence="3">Hemerythrin-like domain-containing protein</fullName>
    </recommendedName>
</protein>
<gene>
    <name evidence="1" type="ORF">TWF481_006382</name>
</gene>
<evidence type="ECO:0000313" key="1">
    <source>
        <dbReference type="EMBL" id="KAK6507962.1"/>
    </source>
</evidence>
<proteinExistence type="predicted"/>
<name>A0AAV9WII3_9PEZI</name>
<dbReference type="AlphaFoldDB" id="A0AAV9WII3"/>
<comment type="caution">
    <text evidence="1">The sequence shown here is derived from an EMBL/GenBank/DDBJ whole genome shotgun (WGS) entry which is preliminary data.</text>
</comment>
<organism evidence="1 2">
    <name type="scientific">Arthrobotrys musiformis</name>
    <dbReference type="NCBI Taxonomy" id="47236"/>
    <lineage>
        <taxon>Eukaryota</taxon>
        <taxon>Fungi</taxon>
        <taxon>Dikarya</taxon>
        <taxon>Ascomycota</taxon>
        <taxon>Pezizomycotina</taxon>
        <taxon>Orbiliomycetes</taxon>
        <taxon>Orbiliales</taxon>
        <taxon>Orbiliaceae</taxon>
        <taxon>Arthrobotrys</taxon>
    </lineage>
</organism>
<sequence>MADKEREEHQKVKNMLYKFQSMKAQNPEFLKMLHELFKNLNEHIEDEENNDLTAL</sequence>
<keyword evidence="2" id="KW-1185">Reference proteome</keyword>
<dbReference type="Proteomes" id="UP001370758">
    <property type="component" value="Unassembled WGS sequence"/>
</dbReference>
<dbReference type="EMBL" id="JAVHJL010000003">
    <property type="protein sequence ID" value="KAK6507962.1"/>
    <property type="molecule type" value="Genomic_DNA"/>
</dbReference>
<dbReference type="PANTHER" id="PTHR35585">
    <property type="entry name" value="HHE DOMAIN PROTEIN (AFU_ORTHOLOGUE AFUA_4G00730)"/>
    <property type="match status" value="1"/>
</dbReference>
<evidence type="ECO:0008006" key="3">
    <source>
        <dbReference type="Google" id="ProtNLM"/>
    </source>
</evidence>
<evidence type="ECO:0000313" key="2">
    <source>
        <dbReference type="Proteomes" id="UP001370758"/>
    </source>
</evidence>
<reference evidence="1 2" key="1">
    <citation type="submission" date="2023-08" db="EMBL/GenBank/DDBJ databases">
        <authorList>
            <person name="Palmer J.M."/>
        </authorList>
    </citation>
    <scope>NUCLEOTIDE SEQUENCE [LARGE SCALE GENOMIC DNA]</scope>
    <source>
        <strain evidence="1 2">TWF481</strain>
    </source>
</reference>
<accession>A0AAV9WII3</accession>
<dbReference type="PANTHER" id="PTHR35585:SF1">
    <property type="entry name" value="HHE DOMAIN PROTEIN (AFU_ORTHOLOGUE AFUA_4G00730)"/>
    <property type="match status" value="1"/>
</dbReference>